<proteinExistence type="predicted"/>
<feature type="domain" description="Radical SAM core" evidence="8">
    <location>
        <begin position="192"/>
        <end position="412"/>
    </location>
</feature>
<dbReference type="SFLD" id="SFLDG01082">
    <property type="entry name" value="B12-binding_domain_containing"/>
    <property type="match status" value="1"/>
</dbReference>
<keyword evidence="10" id="KW-1185">Reference proteome</keyword>
<dbReference type="PANTHER" id="PTHR43409">
    <property type="entry name" value="ANAEROBIC MAGNESIUM-PROTOPORPHYRIN IX MONOMETHYL ESTER CYCLASE-RELATED"/>
    <property type="match status" value="1"/>
</dbReference>
<dbReference type="KEGG" id="tig:THII_3196"/>
<evidence type="ECO:0000256" key="6">
    <source>
        <dbReference type="ARBA" id="ARBA00023004"/>
    </source>
</evidence>
<evidence type="ECO:0000313" key="9">
    <source>
        <dbReference type="EMBL" id="BAP57493.1"/>
    </source>
</evidence>
<organism evidence="9 10">
    <name type="scientific">Thioploca ingrica</name>
    <dbReference type="NCBI Taxonomy" id="40754"/>
    <lineage>
        <taxon>Bacteria</taxon>
        <taxon>Pseudomonadati</taxon>
        <taxon>Pseudomonadota</taxon>
        <taxon>Gammaproteobacteria</taxon>
        <taxon>Thiotrichales</taxon>
        <taxon>Thiotrichaceae</taxon>
        <taxon>Thioploca</taxon>
    </lineage>
</organism>
<evidence type="ECO:0000256" key="7">
    <source>
        <dbReference type="ARBA" id="ARBA00023014"/>
    </source>
</evidence>
<dbReference type="InterPro" id="IPR023404">
    <property type="entry name" value="rSAM_horseshoe"/>
</dbReference>
<dbReference type="InterPro" id="IPR058240">
    <property type="entry name" value="rSAM_sf"/>
</dbReference>
<keyword evidence="6" id="KW-0408">Iron</keyword>
<dbReference type="SUPFAM" id="SSF102114">
    <property type="entry name" value="Radical SAM enzymes"/>
    <property type="match status" value="1"/>
</dbReference>
<dbReference type="CDD" id="cd01335">
    <property type="entry name" value="Radical_SAM"/>
    <property type="match status" value="1"/>
</dbReference>
<protein>
    <submittedName>
        <fullName evidence="9">Radical SAM domain-containing protein</fullName>
    </submittedName>
</protein>
<keyword evidence="4" id="KW-0949">S-adenosyl-L-methionine</keyword>
<keyword evidence="3" id="KW-0808">Transferase</keyword>
<keyword evidence="7" id="KW-0411">Iron-sulfur</keyword>
<evidence type="ECO:0000256" key="3">
    <source>
        <dbReference type="ARBA" id="ARBA00022679"/>
    </source>
</evidence>
<dbReference type="InterPro" id="IPR034466">
    <property type="entry name" value="Methyltransferase_Class_B"/>
</dbReference>
<keyword evidence="5" id="KW-0479">Metal-binding</keyword>
<sequence>MIIAIIDIYSERKARISKDTNGGFGTVNDYGDGLVARLLKKVKAKSVDWPPLYSVYTTAVLKNQGHTVEFIRGNLNQFKVSSLKSVDLCLVTTSIVCHETEISLIQLLKQNHIPVGVMGSVATVLPNPYLEAGAFVISGEPEFFFKQNPDLEKLKFAQGILTVETESNLDQLEFPAWDVIFKNSRPQYKLLGLGEVFLPILATRGCPYSCYHYCTYPLQQGRKLRARTAQNIVAEMIHWQDTLGVSLFMFRDPVFSVNRRQTVNLCEEILASGRKFKFIIETHLKNMDAELVELLKQAGLVMIKVGIESPDTHLLDGVKRYSLKSEEQLQKIRLLEKQGIAVTCFYMFGLPGETVADCKKTIDYALKINSYGAQFSVFTPYPQTPIFTQYQDKLLTTQYENFTQWHLIFQHDNLSPLQMRQVLNSAYSRYYTRPSWILSKFAKKFFHRKSAN</sequence>
<dbReference type="GO" id="GO:0051539">
    <property type="term" value="F:4 iron, 4 sulfur cluster binding"/>
    <property type="evidence" value="ECO:0007669"/>
    <property type="project" value="UniProtKB-KW"/>
</dbReference>
<dbReference type="InterPro" id="IPR006638">
    <property type="entry name" value="Elp3/MiaA/NifB-like_rSAM"/>
</dbReference>
<dbReference type="InterPro" id="IPR051198">
    <property type="entry name" value="BchE-like"/>
</dbReference>
<dbReference type="SFLD" id="SFLDS00029">
    <property type="entry name" value="Radical_SAM"/>
    <property type="match status" value="1"/>
</dbReference>
<gene>
    <name evidence="9" type="ORF">THII_3196</name>
</gene>
<dbReference type="GO" id="GO:0003824">
    <property type="term" value="F:catalytic activity"/>
    <property type="evidence" value="ECO:0007669"/>
    <property type="project" value="InterPro"/>
</dbReference>
<name>A0A090AGU3_9GAMM</name>
<dbReference type="SMART" id="SM00729">
    <property type="entry name" value="Elp3"/>
    <property type="match status" value="1"/>
</dbReference>
<evidence type="ECO:0000256" key="5">
    <source>
        <dbReference type="ARBA" id="ARBA00022723"/>
    </source>
</evidence>
<accession>A0A090AGU3</accession>
<dbReference type="Proteomes" id="UP000031623">
    <property type="component" value="Chromosome"/>
</dbReference>
<comment type="cofactor">
    <cofactor evidence="1">
        <name>[4Fe-4S] cluster</name>
        <dbReference type="ChEBI" id="CHEBI:49883"/>
    </cofactor>
</comment>
<dbReference type="Pfam" id="PF04055">
    <property type="entry name" value="Radical_SAM"/>
    <property type="match status" value="1"/>
</dbReference>
<dbReference type="AlphaFoldDB" id="A0A090AGU3"/>
<dbReference type="GO" id="GO:0005829">
    <property type="term" value="C:cytosol"/>
    <property type="evidence" value="ECO:0007669"/>
    <property type="project" value="TreeGrafter"/>
</dbReference>
<evidence type="ECO:0000256" key="1">
    <source>
        <dbReference type="ARBA" id="ARBA00001966"/>
    </source>
</evidence>
<dbReference type="InterPro" id="IPR007197">
    <property type="entry name" value="rSAM"/>
</dbReference>
<dbReference type="STRING" id="40754.THII_3196"/>
<keyword evidence="2" id="KW-0489">Methyltransferase</keyword>
<evidence type="ECO:0000313" key="10">
    <source>
        <dbReference type="Proteomes" id="UP000031623"/>
    </source>
</evidence>
<dbReference type="SFLD" id="SFLDG01123">
    <property type="entry name" value="methyltransferase_(Class_B)"/>
    <property type="match status" value="1"/>
</dbReference>
<reference evidence="9 10" key="1">
    <citation type="journal article" date="2014" name="ISME J.">
        <title>Ecophysiology of Thioploca ingrica as revealed by the complete genome sequence supplemented with proteomic evidence.</title>
        <authorList>
            <person name="Kojima H."/>
            <person name="Ogura Y."/>
            <person name="Yamamoto N."/>
            <person name="Togashi T."/>
            <person name="Mori H."/>
            <person name="Watanabe T."/>
            <person name="Nemoto F."/>
            <person name="Kurokawa K."/>
            <person name="Hayashi T."/>
            <person name="Fukui M."/>
        </authorList>
    </citation>
    <scope>NUCLEOTIDE SEQUENCE [LARGE SCALE GENOMIC DNA]</scope>
</reference>
<dbReference type="OrthoDB" id="9801424at2"/>
<dbReference type="PROSITE" id="PS51918">
    <property type="entry name" value="RADICAL_SAM"/>
    <property type="match status" value="1"/>
</dbReference>
<evidence type="ECO:0000256" key="4">
    <source>
        <dbReference type="ARBA" id="ARBA00022691"/>
    </source>
</evidence>
<dbReference type="EMBL" id="AP014633">
    <property type="protein sequence ID" value="BAP57493.1"/>
    <property type="molecule type" value="Genomic_DNA"/>
</dbReference>
<dbReference type="Gene3D" id="3.80.30.20">
    <property type="entry name" value="tm_1862 like domain"/>
    <property type="match status" value="1"/>
</dbReference>
<dbReference type="GO" id="GO:0046872">
    <property type="term" value="F:metal ion binding"/>
    <property type="evidence" value="ECO:0007669"/>
    <property type="project" value="UniProtKB-KW"/>
</dbReference>
<dbReference type="PANTHER" id="PTHR43409:SF7">
    <property type="entry name" value="BLL1977 PROTEIN"/>
    <property type="match status" value="1"/>
</dbReference>
<evidence type="ECO:0000259" key="8">
    <source>
        <dbReference type="PROSITE" id="PS51918"/>
    </source>
</evidence>
<dbReference type="HOGENOM" id="CLU_622097_0_0_6"/>
<evidence type="ECO:0000256" key="2">
    <source>
        <dbReference type="ARBA" id="ARBA00022603"/>
    </source>
</evidence>